<name>M2SQN1_COCSN</name>
<reference evidence="3" key="2">
    <citation type="journal article" date="2013" name="PLoS Genet.">
        <title>Comparative genome structure, secondary metabolite, and effector coding capacity across Cochliobolus pathogens.</title>
        <authorList>
            <person name="Condon B.J."/>
            <person name="Leng Y."/>
            <person name="Wu D."/>
            <person name="Bushley K.E."/>
            <person name="Ohm R.A."/>
            <person name="Otillar R."/>
            <person name="Martin J."/>
            <person name="Schackwitz W."/>
            <person name="Grimwood J."/>
            <person name="MohdZainudin N."/>
            <person name="Xue C."/>
            <person name="Wang R."/>
            <person name="Manning V.A."/>
            <person name="Dhillon B."/>
            <person name="Tu Z.J."/>
            <person name="Steffenson B.J."/>
            <person name="Salamov A."/>
            <person name="Sun H."/>
            <person name="Lowry S."/>
            <person name="LaButti K."/>
            <person name="Han J."/>
            <person name="Copeland A."/>
            <person name="Lindquist E."/>
            <person name="Barry K."/>
            <person name="Schmutz J."/>
            <person name="Baker S.E."/>
            <person name="Ciuffetti L.M."/>
            <person name="Grigoriev I.V."/>
            <person name="Zhong S."/>
            <person name="Turgeon B.G."/>
        </authorList>
    </citation>
    <scope>NUCLEOTIDE SEQUENCE [LARGE SCALE GENOMIC DNA]</scope>
    <source>
        <strain evidence="3">ND90Pr / ATCC 201652</strain>
    </source>
</reference>
<dbReference type="HOGENOM" id="CLU_918299_0_0_1"/>
<dbReference type="GO" id="GO:0005524">
    <property type="term" value="F:ATP binding"/>
    <property type="evidence" value="ECO:0007669"/>
    <property type="project" value="InterPro"/>
</dbReference>
<protein>
    <recommendedName>
        <fullName evidence="1">Protein kinase domain-containing protein</fullName>
    </recommendedName>
</protein>
<organism evidence="2 3">
    <name type="scientific">Cochliobolus sativus (strain ND90Pr / ATCC 201652)</name>
    <name type="common">Common root rot and spot blotch fungus</name>
    <name type="synonym">Bipolaris sorokiniana</name>
    <dbReference type="NCBI Taxonomy" id="665912"/>
    <lineage>
        <taxon>Eukaryota</taxon>
        <taxon>Fungi</taxon>
        <taxon>Dikarya</taxon>
        <taxon>Ascomycota</taxon>
        <taxon>Pezizomycotina</taxon>
        <taxon>Dothideomycetes</taxon>
        <taxon>Pleosporomycetidae</taxon>
        <taxon>Pleosporales</taxon>
        <taxon>Pleosporineae</taxon>
        <taxon>Pleosporaceae</taxon>
        <taxon>Bipolaris</taxon>
    </lineage>
</organism>
<dbReference type="Gene3D" id="1.10.510.10">
    <property type="entry name" value="Transferase(Phosphotransferase) domain 1"/>
    <property type="match status" value="1"/>
</dbReference>
<dbReference type="Proteomes" id="UP000016934">
    <property type="component" value="Unassembled WGS sequence"/>
</dbReference>
<dbReference type="GeneID" id="19136398"/>
<accession>M2SQN1</accession>
<reference evidence="2 3" key="1">
    <citation type="journal article" date="2012" name="PLoS Pathog.">
        <title>Diverse lifestyles and strategies of plant pathogenesis encoded in the genomes of eighteen Dothideomycetes fungi.</title>
        <authorList>
            <person name="Ohm R.A."/>
            <person name="Feau N."/>
            <person name="Henrissat B."/>
            <person name="Schoch C.L."/>
            <person name="Horwitz B.A."/>
            <person name="Barry K.W."/>
            <person name="Condon B.J."/>
            <person name="Copeland A.C."/>
            <person name="Dhillon B."/>
            <person name="Glaser F."/>
            <person name="Hesse C.N."/>
            <person name="Kosti I."/>
            <person name="LaButti K."/>
            <person name="Lindquist E.A."/>
            <person name="Lucas S."/>
            <person name="Salamov A.A."/>
            <person name="Bradshaw R.E."/>
            <person name="Ciuffetti L."/>
            <person name="Hamelin R.C."/>
            <person name="Kema G.H.J."/>
            <person name="Lawrence C."/>
            <person name="Scott J.A."/>
            <person name="Spatafora J.W."/>
            <person name="Turgeon B.G."/>
            <person name="de Wit P.J.G.M."/>
            <person name="Zhong S."/>
            <person name="Goodwin S.B."/>
            <person name="Grigoriev I.V."/>
        </authorList>
    </citation>
    <scope>NUCLEOTIDE SEQUENCE [LARGE SCALE GENOMIC DNA]</scope>
    <source>
        <strain evidence="3">ND90Pr / ATCC 201652</strain>
    </source>
</reference>
<dbReference type="SUPFAM" id="SSF56112">
    <property type="entry name" value="Protein kinase-like (PK-like)"/>
    <property type="match status" value="1"/>
</dbReference>
<evidence type="ECO:0000313" key="3">
    <source>
        <dbReference type="Proteomes" id="UP000016934"/>
    </source>
</evidence>
<evidence type="ECO:0000259" key="1">
    <source>
        <dbReference type="PROSITE" id="PS50011"/>
    </source>
</evidence>
<proteinExistence type="predicted"/>
<keyword evidence="3" id="KW-1185">Reference proteome</keyword>
<feature type="domain" description="Protein kinase" evidence="1">
    <location>
        <begin position="21"/>
        <end position="303"/>
    </location>
</feature>
<sequence length="303" mass="32723">MGHSVTISTTIHVASAFASKYLIINEAGQGNCGKVLFCVPASSASTLQRIQSLIIGSQVEQHLPALIDFNLPAAGPGSHWLATNIIQSFNLVQLIKALILPAPVCGPENPLSQNTAPSPALPAILMLHITQQLVQTIAWLHTIANIAHGDIFSGNIMLDISHCNSPTNPSLVLIDFDGATLAPSDILCAKDCSSVYEFLFSLGEIGGLFTSRTTSQDATEFWGELMQVLVENKLDRSVRVCTMGFGEFCARFEGEMVERAESGVGAERERVKELVDRVVAMSEVEFPGEERVRGFLGRGRDLK</sequence>
<dbReference type="OrthoDB" id="626167at2759"/>
<evidence type="ECO:0000313" key="2">
    <source>
        <dbReference type="EMBL" id="EMD59062.1"/>
    </source>
</evidence>
<dbReference type="KEGG" id="bsc:COCSADRAFT_31201"/>
<dbReference type="PROSITE" id="PS50011">
    <property type="entry name" value="PROTEIN_KINASE_DOM"/>
    <property type="match status" value="1"/>
</dbReference>
<dbReference type="GO" id="GO:0004672">
    <property type="term" value="F:protein kinase activity"/>
    <property type="evidence" value="ECO:0007669"/>
    <property type="project" value="InterPro"/>
</dbReference>
<gene>
    <name evidence="2" type="ORF">COCSADRAFT_31201</name>
</gene>
<dbReference type="AlphaFoldDB" id="M2SQN1"/>
<dbReference type="EMBL" id="KB445654">
    <property type="protein sequence ID" value="EMD59062.1"/>
    <property type="molecule type" value="Genomic_DNA"/>
</dbReference>
<dbReference type="InterPro" id="IPR011009">
    <property type="entry name" value="Kinase-like_dom_sf"/>
</dbReference>
<dbReference type="InterPro" id="IPR000719">
    <property type="entry name" value="Prot_kinase_dom"/>
</dbReference>
<dbReference type="RefSeq" id="XP_007705205.1">
    <property type="nucleotide sequence ID" value="XM_007707015.1"/>
</dbReference>
<dbReference type="OMA" id="VVITHTI"/>